<evidence type="ECO:0000256" key="3">
    <source>
        <dbReference type="ARBA" id="ARBA00012438"/>
    </source>
</evidence>
<keyword evidence="6" id="KW-0808">Transferase</keyword>
<keyword evidence="5" id="KW-0597">Phosphoprotein</keyword>
<dbReference type="Pfam" id="PF02518">
    <property type="entry name" value="HATPase_c"/>
    <property type="match status" value="1"/>
</dbReference>
<comment type="caution">
    <text evidence="14">The sequence shown here is derived from an EMBL/GenBank/DDBJ whole genome shotgun (WGS) entry which is preliminary data.</text>
</comment>
<reference evidence="14" key="2">
    <citation type="journal article" date="2021" name="PeerJ">
        <title>Extensive microbial diversity within the chicken gut microbiome revealed by metagenomics and culture.</title>
        <authorList>
            <person name="Gilroy R."/>
            <person name="Ravi A."/>
            <person name="Getino M."/>
            <person name="Pursley I."/>
            <person name="Horton D.L."/>
            <person name="Alikhan N.F."/>
            <person name="Baker D."/>
            <person name="Gharbi K."/>
            <person name="Hall N."/>
            <person name="Watson M."/>
            <person name="Adriaenssens E.M."/>
            <person name="Foster-Nyarko E."/>
            <person name="Jarju S."/>
            <person name="Secka A."/>
            <person name="Antonio M."/>
            <person name="Oren A."/>
            <person name="Chaudhuri R.R."/>
            <person name="La Ragione R."/>
            <person name="Hildebrand F."/>
            <person name="Pallen M.J."/>
        </authorList>
    </citation>
    <scope>NUCLEOTIDE SEQUENCE</scope>
    <source>
        <strain evidence="14">CHK189-12415</strain>
    </source>
</reference>
<sequence length="442" mass="48941">MKKKINVYMMLLAGLAIMITLVLLTLVYYGNFRQQVIYDLRTTCHLLSDMYDASDDYIETAGDSAEELRVTLISPSGEVLYDSGADETAMENHLEREEVQEALSAGEGDAVRQSETMRHDTYYYAQLLPDGNVLRLSRVAVSLWSFFIEAVPMLVVSVAVLLVMSAVLAHLLTGRLVRPIAEMASNLENPGYISPYPEIAPFISTIRGQHQELKKTSELRQEFTANVSHELKTPLTSISGYAELMENGIIPPDEVPHYAGQIRQSASRLITLINDIIQLSKLDSPVLEVIFEQVNLYAVAQKVVSSMQVNASAREVSLTLSGSDAMIIGNRGLLDELITNLCDNAIRYNYKGGSVKVSVIPLKGRVVLSVRDTGIGISKEDQERVFERFYRVDKSRSKETGGTGLGLSIVKHIVAQHKADIKMESELGKGTDIRVTFYSNAL</sequence>
<dbReference type="InterPro" id="IPR036097">
    <property type="entry name" value="HisK_dim/P_sf"/>
</dbReference>
<feature type="transmembrane region" description="Helical" evidence="12">
    <location>
        <begin position="143"/>
        <end position="169"/>
    </location>
</feature>
<dbReference type="PROSITE" id="PS50109">
    <property type="entry name" value="HIS_KIN"/>
    <property type="match status" value="1"/>
</dbReference>
<keyword evidence="9" id="KW-0067">ATP-binding</keyword>
<name>A0A9D1DY09_9FIRM</name>
<evidence type="ECO:0000256" key="6">
    <source>
        <dbReference type="ARBA" id="ARBA00022679"/>
    </source>
</evidence>
<dbReference type="PRINTS" id="PR00344">
    <property type="entry name" value="BCTRLSENSOR"/>
</dbReference>
<keyword evidence="7" id="KW-0547">Nucleotide-binding</keyword>
<evidence type="ECO:0000256" key="1">
    <source>
        <dbReference type="ARBA" id="ARBA00000085"/>
    </source>
</evidence>
<dbReference type="PANTHER" id="PTHR43711:SF26">
    <property type="entry name" value="SENSOR HISTIDINE KINASE RCSC"/>
    <property type="match status" value="1"/>
</dbReference>
<dbReference type="GO" id="GO:0000155">
    <property type="term" value="F:phosphorelay sensor kinase activity"/>
    <property type="evidence" value="ECO:0007669"/>
    <property type="project" value="InterPro"/>
</dbReference>
<evidence type="ECO:0000259" key="13">
    <source>
        <dbReference type="PROSITE" id="PS50109"/>
    </source>
</evidence>
<evidence type="ECO:0000256" key="4">
    <source>
        <dbReference type="ARBA" id="ARBA00022475"/>
    </source>
</evidence>
<feature type="transmembrane region" description="Helical" evidence="12">
    <location>
        <begin position="7"/>
        <end position="29"/>
    </location>
</feature>
<dbReference type="GO" id="GO:0005886">
    <property type="term" value="C:plasma membrane"/>
    <property type="evidence" value="ECO:0007669"/>
    <property type="project" value="UniProtKB-SubCell"/>
</dbReference>
<dbReference type="FunFam" id="3.30.565.10:FF:000006">
    <property type="entry name" value="Sensor histidine kinase WalK"/>
    <property type="match status" value="1"/>
</dbReference>
<dbReference type="SMART" id="SM00388">
    <property type="entry name" value="HisKA"/>
    <property type="match status" value="1"/>
</dbReference>
<protein>
    <recommendedName>
        <fullName evidence="3">histidine kinase</fullName>
        <ecNumber evidence="3">2.7.13.3</ecNumber>
    </recommendedName>
</protein>
<keyword evidence="11 12" id="KW-0472">Membrane</keyword>
<proteinExistence type="predicted"/>
<dbReference type="GO" id="GO:0005524">
    <property type="term" value="F:ATP binding"/>
    <property type="evidence" value="ECO:0007669"/>
    <property type="project" value="UniProtKB-KW"/>
</dbReference>
<evidence type="ECO:0000256" key="8">
    <source>
        <dbReference type="ARBA" id="ARBA00022777"/>
    </source>
</evidence>
<gene>
    <name evidence="14" type="ORF">IAB37_05995</name>
</gene>
<dbReference type="InterPro" id="IPR004358">
    <property type="entry name" value="Sig_transdc_His_kin-like_C"/>
</dbReference>
<dbReference type="Pfam" id="PF00512">
    <property type="entry name" value="HisKA"/>
    <property type="match status" value="1"/>
</dbReference>
<dbReference type="Gene3D" id="1.10.287.130">
    <property type="match status" value="1"/>
</dbReference>
<dbReference type="InterPro" id="IPR003661">
    <property type="entry name" value="HisK_dim/P_dom"/>
</dbReference>
<dbReference type="SUPFAM" id="SSF55874">
    <property type="entry name" value="ATPase domain of HSP90 chaperone/DNA topoisomerase II/histidine kinase"/>
    <property type="match status" value="1"/>
</dbReference>
<dbReference type="CDD" id="cd00082">
    <property type="entry name" value="HisKA"/>
    <property type="match status" value="1"/>
</dbReference>
<dbReference type="InterPro" id="IPR031967">
    <property type="entry name" value="PhoR_single_Cache-like_dom"/>
</dbReference>
<dbReference type="EC" id="2.7.13.3" evidence="3"/>
<dbReference type="Proteomes" id="UP000824241">
    <property type="component" value="Unassembled WGS sequence"/>
</dbReference>
<dbReference type="InterPro" id="IPR050736">
    <property type="entry name" value="Sensor_HK_Regulatory"/>
</dbReference>
<reference evidence="14" key="1">
    <citation type="submission" date="2020-10" db="EMBL/GenBank/DDBJ databases">
        <authorList>
            <person name="Gilroy R."/>
        </authorList>
    </citation>
    <scope>NUCLEOTIDE SEQUENCE</scope>
    <source>
        <strain evidence="14">CHK189-12415</strain>
    </source>
</reference>
<dbReference type="EMBL" id="DVHA01000191">
    <property type="protein sequence ID" value="HIR61106.1"/>
    <property type="molecule type" value="Genomic_DNA"/>
</dbReference>
<evidence type="ECO:0000313" key="14">
    <source>
        <dbReference type="EMBL" id="HIR61106.1"/>
    </source>
</evidence>
<keyword evidence="10" id="KW-0902">Two-component regulatory system</keyword>
<organism evidence="14 15">
    <name type="scientific">Candidatus Faecivivens stercoravium</name>
    <dbReference type="NCBI Taxonomy" id="2840803"/>
    <lineage>
        <taxon>Bacteria</taxon>
        <taxon>Bacillati</taxon>
        <taxon>Bacillota</taxon>
        <taxon>Clostridia</taxon>
        <taxon>Eubacteriales</taxon>
        <taxon>Oscillospiraceae</taxon>
        <taxon>Oscillospiraceae incertae sedis</taxon>
        <taxon>Candidatus Faecivivens</taxon>
    </lineage>
</organism>
<comment type="subcellular location">
    <subcellularLocation>
        <location evidence="2">Cell membrane</location>
    </subcellularLocation>
</comment>
<evidence type="ECO:0000256" key="2">
    <source>
        <dbReference type="ARBA" id="ARBA00004236"/>
    </source>
</evidence>
<dbReference type="InterPro" id="IPR036890">
    <property type="entry name" value="HATPase_C_sf"/>
</dbReference>
<dbReference type="Pfam" id="PF16736">
    <property type="entry name" value="sCache_like"/>
    <property type="match status" value="1"/>
</dbReference>
<dbReference type="FunFam" id="1.10.287.130:FF:000008">
    <property type="entry name" value="Two-component sensor histidine kinase"/>
    <property type="match status" value="1"/>
</dbReference>
<dbReference type="CDD" id="cd00075">
    <property type="entry name" value="HATPase"/>
    <property type="match status" value="1"/>
</dbReference>
<keyword evidence="8 14" id="KW-0418">Kinase</keyword>
<evidence type="ECO:0000313" key="15">
    <source>
        <dbReference type="Proteomes" id="UP000824241"/>
    </source>
</evidence>
<comment type="catalytic activity">
    <reaction evidence="1">
        <text>ATP + protein L-histidine = ADP + protein N-phospho-L-histidine.</text>
        <dbReference type="EC" id="2.7.13.3"/>
    </reaction>
</comment>
<evidence type="ECO:0000256" key="10">
    <source>
        <dbReference type="ARBA" id="ARBA00023012"/>
    </source>
</evidence>
<keyword evidence="12" id="KW-0812">Transmembrane</keyword>
<evidence type="ECO:0000256" key="12">
    <source>
        <dbReference type="SAM" id="Phobius"/>
    </source>
</evidence>
<keyword evidence="4" id="KW-1003">Cell membrane</keyword>
<dbReference type="SUPFAM" id="SSF47384">
    <property type="entry name" value="Homodimeric domain of signal transducing histidine kinase"/>
    <property type="match status" value="1"/>
</dbReference>
<evidence type="ECO:0000256" key="7">
    <source>
        <dbReference type="ARBA" id="ARBA00022741"/>
    </source>
</evidence>
<dbReference type="SMART" id="SM00387">
    <property type="entry name" value="HATPase_c"/>
    <property type="match status" value="1"/>
</dbReference>
<evidence type="ECO:0000256" key="9">
    <source>
        <dbReference type="ARBA" id="ARBA00022840"/>
    </source>
</evidence>
<dbReference type="AlphaFoldDB" id="A0A9D1DY09"/>
<accession>A0A9D1DY09</accession>
<dbReference type="InterPro" id="IPR005467">
    <property type="entry name" value="His_kinase_dom"/>
</dbReference>
<evidence type="ECO:0000256" key="11">
    <source>
        <dbReference type="ARBA" id="ARBA00023136"/>
    </source>
</evidence>
<feature type="domain" description="Histidine kinase" evidence="13">
    <location>
        <begin position="226"/>
        <end position="441"/>
    </location>
</feature>
<dbReference type="Gene3D" id="3.30.565.10">
    <property type="entry name" value="Histidine kinase-like ATPase, C-terminal domain"/>
    <property type="match status" value="1"/>
</dbReference>
<dbReference type="InterPro" id="IPR003594">
    <property type="entry name" value="HATPase_dom"/>
</dbReference>
<evidence type="ECO:0000256" key="5">
    <source>
        <dbReference type="ARBA" id="ARBA00022553"/>
    </source>
</evidence>
<keyword evidence="12" id="KW-1133">Transmembrane helix</keyword>
<dbReference type="PANTHER" id="PTHR43711">
    <property type="entry name" value="TWO-COMPONENT HISTIDINE KINASE"/>
    <property type="match status" value="1"/>
</dbReference>